<dbReference type="Proteomes" id="UP000265520">
    <property type="component" value="Unassembled WGS sequence"/>
</dbReference>
<name>A0A392PL08_9FABA</name>
<evidence type="ECO:0000256" key="1">
    <source>
        <dbReference type="SAM" id="Coils"/>
    </source>
</evidence>
<protein>
    <submittedName>
        <fullName evidence="2">Uncharacterized protein</fullName>
    </submittedName>
</protein>
<keyword evidence="3" id="KW-1185">Reference proteome</keyword>
<accession>A0A392PL08</accession>
<keyword evidence="1" id="KW-0175">Coiled coil</keyword>
<dbReference type="AlphaFoldDB" id="A0A392PL08"/>
<feature type="coiled-coil region" evidence="1">
    <location>
        <begin position="71"/>
        <end position="98"/>
    </location>
</feature>
<organism evidence="2 3">
    <name type="scientific">Trifolium medium</name>
    <dbReference type="NCBI Taxonomy" id="97028"/>
    <lineage>
        <taxon>Eukaryota</taxon>
        <taxon>Viridiplantae</taxon>
        <taxon>Streptophyta</taxon>
        <taxon>Embryophyta</taxon>
        <taxon>Tracheophyta</taxon>
        <taxon>Spermatophyta</taxon>
        <taxon>Magnoliopsida</taxon>
        <taxon>eudicotyledons</taxon>
        <taxon>Gunneridae</taxon>
        <taxon>Pentapetalae</taxon>
        <taxon>rosids</taxon>
        <taxon>fabids</taxon>
        <taxon>Fabales</taxon>
        <taxon>Fabaceae</taxon>
        <taxon>Papilionoideae</taxon>
        <taxon>50 kb inversion clade</taxon>
        <taxon>NPAAA clade</taxon>
        <taxon>Hologalegina</taxon>
        <taxon>IRL clade</taxon>
        <taxon>Trifolieae</taxon>
        <taxon>Trifolium</taxon>
    </lineage>
</organism>
<comment type="caution">
    <text evidence="2">The sequence shown here is derived from an EMBL/GenBank/DDBJ whole genome shotgun (WGS) entry which is preliminary data.</text>
</comment>
<proteinExistence type="predicted"/>
<feature type="coiled-coil region" evidence="1">
    <location>
        <begin position="7"/>
        <end position="38"/>
    </location>
</feature>
<sequence length="148" mass="16538">KIVDDNLGSIEKEYSATKERLEREIKEVKELSKGKEEKWAKDRKTFTDEIAHLRGQVATHKDQLASSLKEKEDAASQRDALSGEKAALEEMIEGLQVEVGARYDSGFQFALEQLKIVFPDLDESKLGELDALNKIVDGKLVPFTSDAA</sequence>
<dbReference type="EMBL" id="LXQA010085448">
    <property type="protein sequence ID" value="MCI12758.1"/>
    <property type="molecule type" value="Genomic_DNA"/>
</dbReference>
<evidence type="ECO:0000313" key="2">
    <source>
        <dbReference type="EMBL" id="MCI12758.1"/>
    </source>
</evidence>
<evidence type="ECO:0000313" key="3">
    <source>
        <dbReference type="Proteomes" id="UP000265520"/>
    </source>
</evidence>
<reference evidence="2 3" key="1">
    <citation type="journal article" date="2018" name="Front. Plant Sci.">
        <title>Red Clover (Trifolium pratense) and Zigzag Clover (T. medium) - A Picture of Genomic Similarities and Differences.</title>
        <authorList>
            <person name="Dluhosova J."/>
            <person name="Istvanek J."/>
            <person name="Nedelnik J."/>
            <person name="Repkova J."/>
        </authorList>
    </citation>
    <scope>NUCLEOTIDE SEQUENCE [LARGE SCALE GENOMIC DNA]</scope>
    <source>
        <strain evidence="3">cv. 10/8</strain>
        <tissue evidence="2">Leaf</tissue>
    </source>
</reference>
<feature type="non-terminal residue" evidence="2">
    <location>
        <position position="1"/>
    </location>
</feature>